<reference evidence="3" key="1">
    <citation type="submission" date="2021-09" db="EMBL/GenBank/DDBJ databases">
        <authorList>
            <consortium name="AG Swart"/>
            <person name="Singh M."/>
            <person name="Singh A."/>
            <person name="Seah K."/>
            <person name="Emmerich C."/>
        </authorList>
    </citation>
    <scope>NUCLEOTIDE SEQUENCE</scope>
    <source>
        <strain evidence="3">ATCC30299</strain>
    </source>
</reference>
<evidence type="ECO:0000313" key="3">
    <source>
        <dbReference type="EMBL" id="CAG9314109.1"/>
    </source>
</evidence>
<accession>A0AAU9J0G1</accession>
<comment type="caution">
    <text evidence="3">The sequence shown here is derived from an EMBL/GenBank/DDBJ whole genome shotgun (WGS) entry which is preliminary data.</text>
</comment>
<dbReference type="PANTHER" id="PTHR14248">
    <property type="entry name" value="CYCLIN Y, ISOFORM A"/>
    <property type="match status" value="1"/>
</dbReference>
<feature type="domain" description="Cyclin N-terminal" evidence="2">
    <location>
        <begin position="95"/>
        <end position="190"/>
    </location>
</feature>
<dbReference type="EMBL" id="CAJZBQ010000011">
    <property type="protein sequence ID" value="CAG9314109.1"/>
    <property type="molecule type" value="Genomic_DNA"/>
</dbReference>
<name>A0AAU9J0G1_9CILI</name>
<gene>
    <name evidence="3" type="ORF">BSTOLATCC_MIC9906</name>
</gene>
<dbReference type="Gene3D" id="1.10.472.10">
    <property type="entry name" value="Cyclin-like"/>
    <property type="match status" value="1"/>
</dbReference>
<feature type="region of interest" description="Disordered" evidence="1">
    <location>
        <begin position="239"/>
        <end position="262"/>
    </location>
</feature>
<sequence length="262" mass="30359">MDNSEENSWRGEDRRASTTSSVYATSTIYQPNVSTMIQSVATIIHSQMIEDVNLGREIQSSSDLFYFSEEKYIRENPDAFDEARLALLRKMPTVDDIYEFMRALYDCAQFSPECCIICLVYINRLIAFTGLPLHPTNWRPIILCSLLIAQKVWDDRYLSNADFAYIYPFFNTEEINTLEKRFLELINYSVTVKAALYAKYYFELRGLFADNLADFPIRPLDNTKAREIEGRSEWIGKVEKEKSISQTSKDPKPGPSSYYVIN</sequence>
<dbReference type="CDD" id="cd20540">
    <property type="entry name" value="CYCLIN_CCNY_like"/>
    <property type="match status" value="1"/>
</dbReference>
<proteinExistence type="predicted"/>
<dbReference type="Pfam" id="PF00134">
    <property type="entry name" value="Cyclin_N"/>
    <property type="match status" value="1"/>
</dbReference>
<protein>
    <recommendedName>
        <fullName evidence="2">Cyclin N-terminal domain-containing protein</fullName>
    </recommendedName>
</protein>
<dbReference type="AlphaFoldDB" id="A0AAU9J0G1"/>
<evidence type="ECO:0000256" key="1">
    <source>
        <dbReference type="SAM" id="MobiDB-lite"/>
    </source>
</evidence>
<keyword evidence="4" id="KW-1185">Reference proteome</keyword>
<evidence type="ECO:0000313" key="4">
    <source>
        <dbReference type="Proteomes" id="UP001162131"/>
    </source>
</evidence>
<dbReference type="InterPro" id="IPR006671">
    <property type="entry name" value="Cyclin_N"/>
</dbReference>
<dbReference type="Proteomes" id="UP001162131">
    <property type="component" value="Unassembled WGS sequence"/>
</dbReference>
<organism evidence="3 4">
    <name type="scientific">Blepharisma stoltei</name>
    <dbReference type="NCBI Taxonomy" id="1481888"/>
    <lineage>
        <taxon>Eukaryota</taxon>
        <taxon>Sar</taxon>
        <taxon>Alveolata</taxon>
        <taxon>Ciliophora</taxon>
        <taxon>Postciliodesmatophora</taxon>
        <taxon>Heterotrichea</taxon>
        <taxon>Heterotrichida</taxon>
        <taxon>Blepharismidae</taxon>
        <taxon>Blepharisma</taxon>
    </lineage>
</organism>
<evidence type="ECO:0000259" key="2">
    <source>
        <dbReference type="Pfam" id="PF00134"/>
    </source>
</evidence>
<dbReference type="InterPro" id="IPR036915">
    <property type="entry name" value="Cyclin-like_sf"/>
</dbReference>
<dbReference type="SUPFAM" id="SSF47954">
    <property type="entry name" value="Cyclin-like"/>
    <property type="match status" value="1"/>
</dbReference>